<feature type="region of interest" description="Disordered" evidence="1">
    <location>
        <begin position="1"/>
        <end position="32"/>
    </location>
</feature>
<dbReference type="InterPro" id="IPR036155">
    <property type="entry name" value="Crypto/Photolyase_N_sf"/>
</dbReference>
<dbReference type="Proteomes" id="UP000377595">
    <property type="component" value="Unassembled WGS sequence"/>
</dbReference>
<dbReference type="AlphaFoldDB" id="A0A5M3Y086"/>
<organism evidence="3 4">
    <name type="scientific">Acrocarpospora pleiomorpha</name>
    <dbReference type="NCBI Taxonomy" id="90975"/>
    <lineage>
        <taxon>Bacteria</taxon>
        <taxon>Bacillati</taxon>
        <taxon>Actinomycetota</taxon>
        <taxon>Actinomycetes</taxon>
        <taxon>Streptosporangiales</taxon>
        <taxon>Streptosporangiaceae</taxon>
        <taxon>Acrocarpospora</taxon>
    </lineage>
</organism>
<protein>
    <recommendedName>
        <fullName evidence="2">Photolyase/cryptochrome alpha/beta domain-containing protein</fullName>
    </recommendedName>
</protein>
<dbReference type="SUPFAM" id="SSF52425">
    <property type="entry name" value="Cryptochrome/photolyase, N-terminal domain"/>
    <property type="match status" value="1"/>
</dbReference>
<reference evidence="3 4" key="1">
    <citation type="submission" date="2019-10" db="EMBL/GenBank/DDBJ databases">
        <title>Whole genome shotgun sequence of Acrocarpospora pleiomorpha NBRC 16267.</title>
        <authorList>
            <person name="Ichikawa N."/>
            <person name="Kimura A."/>
            <person name="Kitahashi Y."/>
            <person name="Komaki H."/>
            <person name="Oguchi A."/>
        </authorList>
    </citation>
    <scope>NUCLEOTIDE SEQUENCE [LARGE SCALE GENOMIC DNA]</scope>
    <source>
        <strain evidence="3 4">NBRC 16267</strain>
    </source>
</reference>
<accession>A0A5M3Y086</accession>
<evidence type="ECO:0000313" key="4">
    <source>
        <dbReference type="Proteomes" id="UP000377595"/>
    </source>
</evidence>
<proteinExistence type="predicted"/>
<feature type="compositionally biased region" description="Basic and acidic residues" evidence="1">
    <location>
        <begin position="10"/>
        <end position="20"/>
    </location>
</feature>
<evidence type="ECO:0000256" key="1">
    <source>
        <dbReference type="SAM" id="MobiDB-lite"/>
    </source>
</evidence>
<gene>
    <name evidence="3" type="ORF">Aple_095690</name>
</gene>
<dbReference type="Gene3D" id="3.40.50.620">
    <property type="entry name" value="HUPs"/>
    <property type="match status" value="1"/>
</dbReference>
<keyword evidence="4" id="KW-1185">Reference proteome</keyword>
<dbReference type="PROSITE" id="PS51645">
    <property type="entry name" value="PHR_CRY_ALPHA_BETA"/>
    <property type="match status" value="1"/>
</dbReference>
<dbReference type="EMBL" id="BLAF01000093">
    <property type="protein sequence ID" value="GES26670.1"/>
    <property type="molecule type" value="Genomic_DNA"/>
</dbReference>
<feature type="compositionally biased region" description="Polar residues" evidence="1">
    <location>
        <begin position="21"/>
        <end position="32"/>
    </location>
</feature>
<evidence type="ECO:0000259" key="2">
    <source>
        <dbReference type="PROSITE" id="PS51645"/>
    </source>
</evidence>
<evidence type="ECO:0000313" key="3">
    <source>
        <dbReference type="EMBL" id="GES26670.1"/>
    </source>
</evidence>
<dbReference type="InterPro" id="IPR014729">
    <property type="entry name" value="Rossmann-like_a/b/a_fold"/>
</dbReference>
<dbReference type="InterPro" id="IPR006050">
    <property type="entry name" value="DNA_photolyase_N"/>
</dbReference>
<feature type="domain" description="Photolyase/cryptochrome alpha/beta" evidence="2">
    <location>
        <begin position="36"/>
        <end position="86"/>
    </location>
</feature>
<comment type="caution">
    <text evidence="3">The sequence shown here is derived from an EMBL/GenBank/DDBJ whole genome shotgun (WGS) entry which is preliminary data.</text>
</comment>
<name>A0A5M3Y086_9ACTN</name>
<sequence length="86" mass="9217">MTNHAVPETLRAESFGRNHVSDATSDRPVSTGSPVGTVIVLFTRDLRVRDHPARAAACAEARQDIGGFCKLSSSCAKFSRELGSSR</sequence>